<feature type="transmembrane region" description="Helical" evidence="1">
    <location>
        <begin position="52"/>
        <end position="73"/>
    </location>
</feature>
<feature type="transmembrane region" description="Helical" evidence="1">
    <location>
        <begin position="80"/>
        <end position="98"/>
    </location>
</feature>
<dbReference type="OrthoDB" id="3789019at2"/>
<evidence type="ECO:0000256" key="1">
    <source>
        <dbReference type="SAM" id="Phobius"/>
    </source>
</evidence>
<dbReference type="RefSeq" id="WP_092607912.1">
    <property type="nucleotide sequence ID" value="NZ_FMYF01000003.1"/>
</dbReference>
<dbReference type="Proteomes" id="UP000199086">
    <property type="component" value="Unassembled WGS sequence"/>
</dbReference>
<feature type="transmembrane region" description="Helical" evidence="1">
    <location>
        <begin position="118"/>
        <end position="139"/>
    </location>
</feature>
<feature type="transmembrane region" description="Helical" evidence="1">
    <location>
        <begin position="12"/>
        <end position="32"/>
    </location>
</feature>
<dbReference type="EMBL" id="FMYF01000003">
    <property type="protein sequence ID" value="SDB81445.1"/>
    <property type="molecule type" value="Genomic_DNA"/>
</dbReference>
<evidence type="ECO:0000313" key="2">
    <source>
        <dbReference type="EMBL" id="SDB81445.1"/>
    </source>
</evidence>
<gene>
    <name evidence="2" type="ORF">GA0111570_103282</name>
</gene>
<keyword evidence="1" id="KW-1133">Transmembrane helix</keyword>
<keyword evidence="1" id="KW-0812">Transmembrane</keyword>
<accession>A0A1G6GI72</accession>
<keyword evidence="1" id="KW-0472">Membrane</keyword>
<dbReference type="STRING" id="1577474.GA0111570_103282"/>
<name>A0A1G6GI72_9ACTN</name>
<keyword evidence="3" id="KW-1185">Reference proteome</keyword>
<protein>
    <submittedName>
        <fullName evidence="2">Uncharacterized protein</fullName>
    </submittedName>
</protein>
<organism evidence="2 3">
    <name type="scientific">Raineyella antarctica</name>
    <dbReference type="NCBI Taxonomy" id="1577474"/>
    <lineage>
        <taxon>Bacteria</taxon>
        <taxon>Bacillati</taxon>
        <taxon>Actinomycetota</taxon>
        <taxon>Actinomycetes</taxon>
        <taxon>Propionibacteriales</taxon>
        <taxon>Propionibacteriaceae</taxon>
        <taxon>Raineyella</taxon>
    </lineage>
</organism>
<reference evidence="2 3" key="1">
    <citation type="submission" date="2016-06" db="EMBL/GenBank/DDBJ databases">
        <authorList>
            <person name="Olsen C.W."/>
            <person name="Carey S."/>
            <person name="Hinshaw L."/>
            <person name="Karasin A.I."/>
        </authorList>
    </citation>
    <scope>NUCLEOTIDE SEQUENCE [LARGE SCALE GENOMIC DNA]</scope>
    <source>
        <strain evidence="2 3">LZ-22</strain>
    </source>
</reference>
<sequence>MSGETRTQRSAPSTSAGGNVMGSLVNGVLLYLLNGRPGWERISFLTPDTAQVIGIVNATLVVSLVAGILYAVVRSRGLQAIGGVVTSAVGLAASIKVLRVFPFDFTGYAFDWALVTRVVLIVSIVGCAIGIIAGLAMFGRAASANTLRRA</sequence>
<proteinExistence type="predicted"/>
<evidence type="ECO:0000313" key="3">
    <source>
        <dbReference type="Proteomes" id="UP000199086"/>
    </source>
</evidence>
<dbReference type="AlphaFoldDB" id="A0A1G6GI72"/>